<dbReference type="AlphaFoldDB" id="A0A2M3ZSA0"/>
<sequence>MSVMLKMMLMVAGVEDKLATRYHWANAIYGELNLFFQQRITIGNRHTKFGRNGDRNDTACTRYTIGSIDRS</sequence>
<accession>A0A2M3ZSA0</accession>
<organism evidence="1">
    <name type="scientific">Anopheles braziliensis</name>
    <dbReference type="NCBI Taxonomy" id="58242"/>
    <lineage>
        <taxon>Eukaryota</taxon>
        <taxon>Metazoa</taxon>
        <taxon>Ecdysozoa</taxon>
        <taxon>Arthropoda</taxon>
        <taxon>Hexapoda</taxon>
        <taxon>Insecta</taxon>
        <taxon>Pterygota</taxon>
        <taxon>Neoptera</taxon>
        <taxon>Endopterygota</taxon>
        <taxon>Diptera</taxon>
        <taxon>Nematocera</taxon>
        <taxon>Culicoidea</taxon>
        <taxon>Culicidae</taxon>
        <taxon>Anophelinae</taxon>
        <taxon>Anopheles</taxon>
    </lineage>
</organism>
<dbReference type="EMBL" id="GGFM01010622">
    <property type="protein sequence ID" value="MBW31373.1"/>
    <property type="molecule type" value="Transcribed_RNA"/>
</dbReference>
<evidence type="ECO:0000313" key="1">
    <source>
        <dbReference type="EMBL" id="MBW31373.1"/>
    </source>
</evidence>
<protein>
    <submittedName>
        <fullName evidence="1">Putative secreted peptide</fullName>
    </submittedName>
</protein>
<proteinExistence type="predicted"/>
<name>A0A2M3ZSA0_9DIPT</name>
<reference evidence="1" key="1">
    <citation type="submission" date="2018-01" db="EMBL/GenBank/DDBJ databases">
        <title>An insight into the sialome of Amazonian anophelines.</title>
        <authorList>
            <person name="Ribeiro J.M."/>
            <person name="Scarpassa V."/>
            <person name="Calvo E."/>
        </authorList>
    </citation>
    <scope>NUCLEOTIDE SEQUENCE</scope>
    <source>
        <tissue evidence="1">Salivary glands</tissue>
    </source>
</reference>